<evidence type="ECO:0000313" key="2">
    <source>
        <dbReference type="EMBL" id="CAJ96522.1"/>
    </source>
</evidence>
<dbReference type="eggNOG" id="COG1804">
    <property type="taxonomic scope" value="Bacteria"/>
</dbReference>
<dbReference type="EC" id="5.1.99.-" evidence="2"/>
<keyword evidence="4" id="KW-1185">Reference proteome</keyword>
<dbReference type="OrthoDB" id="5294844at2"/>
<dbReference type="Gene3D" id="3.30.1540.10">
    <property type="entry name" value="formyl-coa transferase, domain 3"/>
    <property type="match status" value="1"/>
</dbReference>
<gene>
    <name evidence="2" type="ordered locus">H16_B1740</name>
    <name evidence="3" type="ORF">E6A55_27975</name>
</gene>
<dbReference type="STRING" id="381666.H16_B1740"/>
<dbReference type="InterPro" id="IPR050483">
    <property type="entry name" value="CoA-transferase_III_domain"/>
</dbReference>
<dbReference type="AlphaFoldDB" id="Q0K0F2"/>
<dbReference type="EMBL" id="AM260480">
    <property type="protein sequence ID" value="CAJ96522.1"/>
    <property type="molecule type" value="Genomic_DNA"/>
</dbReference>
<keyword evidence="2" id="KW-0413">Isomerase</keyword>
<reference evidence="3 5" key="2">
    <citation type="submission" date="2019-04" db="EMBL/GenBank/DDBJ databases">
        <title>Long-read de novo sequencing of Cupriavidus necator H16.</title>
        <authorList>
            <person name="Little G.T."/>
            <person name="Ehsaan M."/>
            <person name="Arenas-Lopez C."/>
            <person name="Jawed K."/>
            <person name="Winzer K."/>
            <person name="Kovacs K."/>
            <person name="Malys N."/>
            <person name="Minton N.P."/>
        </authorList>
    </citation>
    <scope>NUCLEOTIDE SEQUENCE [LARGE SCALE GENOMIC DNA]</scope>
    <source>
        <strain evidence="3 5">H16</strain>
    </source>
</reference>
<dbReference type="GO" id="GO:0016853">
    <property type="term" value="F:isomerase activity"/>
    <property type="evidence" value="ECO:0007669"/>
    <property type="project" value="UniProtKB-KW"/>
</dbReference>
<reference evidence="2 4" key="1">
    <citation type="journal article" date="2006" name="Nat. Biotechnol.">
        <title>Genome sequence of the bioplastic-producing 'Knallgas' bacterium Ralstonia eutropha H16.</title>
        <authorList>
            <person name="Pohlmann A."/>
            <person name="Fricke W.F."/>
            <person name="Reinecke F."/>
            <person name="Kusian B."/>
            <person name="Liesegang H."/>
            <person name="Cramm R."/>
            <person name="Eitinger T."/>
            <person name="Ewering C."/>
            <person name="Potter M."/>
            <person name="Schwartz E."/>
            <person name="Strittmatter A."/>
            <person name="Voss I."/>
            <person name="Gottschalk G."/>
            <person name="Steinbuechel A."/>
            <person name="Friedrich B."/>
            <person name="Bowien B."/>
        </authorList>
    </citation>
    <scope>NUCLEOTIDE SEQUENCE [LARGE SCALE GENOMIC DNA]</scope>
    <source>
        <strain evidence="4">ATCC 17699 / DSM 428 / KCTC 22496 / NCIMB 10442 / H16 / Stanier 337</strain>
        <strain evidence="2">H16</strain>
    </source>
</reference>
<dbReference type="InterPro" id="IPR003673">
    <property type="entry name" value="CoA-Trfase_fam_III"/>
</dbReference>
<evidence type="ECO:0000313" key="5">
    <source>
        <dbReference type="Proteomes" id="UP000296079"/>
    </source>
</evidence>
<dbReference type="InterPro" id="IPR044855">
    <property type="entry name" value="CoA-Trfase_III_dom3_sf"/>
</dbReference>
<dbReference type="PANTHER" id="PTHR48207:SF3">
    <property type="entry name" value="SUCCINATE--HYDROXYMETHYLGLUTARATE COA-TRANSFERASE"/>
    <property type="match status" value="1"/>
</dbReference>
<dbReference type="Pfam" id="PF02515">
    <property type="entry name" value="CoA_transf_3"/>
    <property type="match status" value="1"/>
</dbReference>
<keyword evidence="1 2" id="KW-0808">Transferase</keyword>
<proteinExistence type="predicted"/>
<dbReference type="SUPFAM" id="SSF89796">
    <property type="entry name" value="CoA-transferase family III (CaiB/BaiF)"/>
    <property type="match status" value="1"/>
</dbReference>
<accession>Q0K0F2</accession>
<dbReference type="RefSeq" id="WP_011617443.1">
    <property type="nucleotide sequence ID" value="NC_008314.1"/>
</dbReference>
<evidence type="ECO:0000256" key="1">
    <source>
        <dbReference type="ARBA" id="ARBA00022679"/>
    </source>
</evidence>
<name>Q0K0F2_CUPNH</name>
<dbReference type="GO" id="GO:0008410">
    <property type="term" value="F:CoA-transferase activity"/>
    <property type="evidence" value="ECO:0007669"/>
    <property type="project" value="TreeGrafter"/>
</dbReference>
<dbReference type="PANTHER" id="PTHR48207">
    <property type="entry name" value="SUCCINATE--HYDROXYMETHYLGLUTARATE COA-TRANSFERASE"/>
    <property type="match status" value="1"/>
</dbReference>
<protein>
    <submittedName>
        <fullName evidence="2 3">CoA transferase</fullName>
        <ecNumber evidence="2">5.1.99.-</ecNumber>
    </submittedName>
</protein>
<evidence type="ECO:0000313" key="4">
    <source>
        <dbReference type="Proteomes" id="UP000008210"/>
    </source>
</evidence>
<dbReference type="Proteomes" id="UP000296079">
    <property type="component" value="Chromosome 2"/>
</dbReference>
<sequence length="397" mass="43760">MSASNRQGPLERFRVLDLTRLRAGPTAVRQLADWGADVIKIESPQALDVSDGWIGDRLGSDFQNLHRNKRSITLNLKDPEGVRILQRLVEAADVLVENFRPGVKTRLGVDYETLQRSNPGLVYASISGFGQDGPYADRPGYDQIVQGMGGLMAITGEKGQPPLRTGISLADTGVGLYAALGIMTALLEREVSGRGQWVQTSLLQGMIALTDYQAARWLMDGEVPEPAGNDHPTATPTGVFPTADGHINIATAGEEMWRRLCNAIGAPELLGRVEYASNELRTKNREALKGELAQYTRRKTSSEWIRAFEQASVACGPIYRMDEVFEDRQTQHLGMAISLRHPELQEIKVVAQPYTLSRTPSQMRTATPGRGEHTEAVLMELGYSAEQISDLRERHVV</sequence>
<dbReference type="Proteomes" id="UP000008210">
    <property type="component" value="Chromosome 2"/>
</dbReference>
<dbReference type="HOGENOM" id="CLU_033975_0_0_4"/>
<dbReference type="EMBL" id="CP039288">
    <property type="protein sequence ID" value="QCC04354.1"/>
    <property type="molecule type" value="Genomic_DNA"/>
</dbReference>
<dbReference type="KEGG" id="reh:H16_B1740"/>
<dbReference type="Gene3D" id="3.40.50.10540">
    <property type="entry name" value="Crotonobetainyl-coa:carnitine coa-transferase, domain 1"/>
    <property type="match status" value="1"/>
</dbReference>
<dbReference type="InterPro" id="IPR023606">
    <property type="entry name" value="CoA-Trfase_III_dom_1_sf"/>
</dbReference>
<organism evidence="2 4">
    <name type="scientific">Cupriavidus necator (strain ATCC 17699 / DSM 428 / KCTC 22496 / NCIMB 10442 / H16 / Stanier 337)</name>
    <name type="common">Ralstonia eutropha</name>
    <dbReference type="NCBI Taxonomy" id="381666"/>
    <lineage>
        <taxon>Bacteria</taxon>
        <taxon>Pseudomonadati</taxon>
        <taxon>Pseudomonadota</taxon>
        <taxon>Betaproteobacteria</taxon>
        <taxon>Burkholderiales</taxon>
        <taxon>Burkholderiaceae</taxon>
        <taxon>Cupriavidus</taxon>
    </lineage>
</organism>
<evidence type="ECO:0000313" key="3">
    <source>
        <dbReference type="EMBL" id="QCC04354.1"/>
    </source>
</evidence>